<proteinExistence type="predicted"/>
<dbReference type="EMBL" id="CP036318">
    <property type="protein sequence ID" value="QDV56334.1"/>
    <property type="molecule type" value="Genomic_DNA"/>
</dbReference>
<evidence type="ECO:0000313" key="1">
    <source>
        <dbReference type="EMBL" id="QDV56334.1"/>
    </source>
</evidence>
<evidence type="ECO:0000313" key="2">
    <source>
        <dbReference type="Proteomes" id="UP000316770"/>
    </source>
</evidence>
<keyword evidence="2" id="KW-1185">Reference proteome</keyword>
<organism evidence="1 2">
    <name type="scientific">Rosistilla oblonga</name>
    <dbReference type="NCBI Taxonomy" id="2527990"/>
    <lineage>
        <taxon>Bacteria</taxon>
        <taxon>Pseudomonadati</taxon>
        <taxon>Planctomycetota</taxon>
        <taxon>Planctomycetia</taxon>
        <taxon>Pirellulales</taxon>
        <taxon>Pirellulaceae</taxon>
        <taxon>Rosistilla</taxon>
    </lineage>
</organism>
<accession>A0A518ITB4</accession>
<name>A0A518ITB4_9BACT</name>
<dbReference type="AlphaFoldDB" id="A0A518ITB4"/>
<reference evidence="1 2" key="1">
    <citation type="submission" date="2019-02" db="EMBL/GenBank/DDBJ databases">
        <title>Deep-cultivation of Planctomycetes and their phenomic and genomic characterization uncovers novel biology.</title>
        <authorList>
            <person name="Wiegand S."/>
            <person name="Jogler M."/>
            <person name="Boedeker C."/>
            <person name="Pinto D."/>
            <person name="Vollmers J."/>
            <person name="Rivas-Marin E."/>
            <person name="Kohn T."/>
            <person name="Peeters S.H."/>
            <person name="Heuer A."/>
            <person name="Rast P."/>
            <person name="Oberbeckmann S."/>
            <person name="Bunk B."/>
            <person name="Jeske O."/>
            <person name="Meyerdierks A."/>
            <person name="Storesund J.E."/>
            <person name="Kallscheuer N."/>
            <person name="Luecker S."/>
            <person name="Lage O.M."/>
            <person name="Pohl T."/>
            <person name="Merkel B.J."/>
            <person name="Hornburger P."/>
            <person name="Mueller R.-W."/>
            <person name="Bruemmer F."/>
            <person name="Labrenz M."/>
            <person name="Spormann A.M."/>
            <person name="Op den Camp H."/>
            <person name="Overmann J."/>
            <person name="Amann R."/>
            <person name="Jetten M.S.M."/>
            <person name="Mascher T."/>
            <person name="Medema M.H."/>
            <person name="Devos D.P."/>
            <person name="Kaster A.-K."/>
            <person name="Ovreas L."/>
            <person name="Rohde M."/>
            <person name="Galperin M.Y."/>
            <person name="Jogler C."/>
        </authorList>
    </citation>
    <scope>NUCLEOTIDE SEQUENCE [LARGE SCALE GENOMIC DNA]</scope>
    <source>
        <strain evidence="1 2">Mal33</strain>
    </source>
</reference>
<sequence>MLTHPLQVCLRDSLRLDPQKICCAPLLDRPWKPNLVPAIRAHPNTYYLIH</sequence>
<protein>
    <submittedName>
        <fullName evidence="1">Uncharacterized protein</fullName>
    </submittedName>
</protein>
<dbReference type="Proteomes" id="UP000316770">
    <property type="component" value="Chromosome"/>
</dbReference>
<gene>
    <name evidence="1" type="ORF">Mal33_23160</name>
</gene>